<sequence>MSYLYYLSIHIGNKTIVRLLQDLCTHLRGSSKQQDLFIEACNKTCDLKLLPISIPMTWWNFFLKQLQHMHKLKFSIQIYTNTPQTNKFHLSKETWSAMEYMEPILLMFEQSCNVFQSKAPTKHVVMPYYQVIMNRLKHYTGVSPHTWRCACKAAYSKLKKYFDYKMATNNSLIATLLNPKYRKGIFKQLGVPSSRAKEVSVHDCPRTKMKMPTIL</sequence>
<comment type="caution">
    <text evidence="1">The sequence shown here is derived from an EMBL/GenBank/DDBJ whole genome shotgun (WGS) entry which is preliminary data.</text>
</comment>
<dbReference type="SUPFAM" id="SSF53098">
    <property type="entry name" value="Ribonuclease H-like"/>
    <property type="match status" value="1"/>
</dbReference>
<proteinExistence type="predicted"/>
<reference evidence="1" key="1">
    <citation type="submission" date="2021-03" db="EMBL/GenBank/DDBJ databases">
        <title>Draft genome sequence of rust myrtle Austropuccinia psidii MF-1, a brazilian biotype.</title>
        <authorList>
            <person name="Quecine M.C."/>
            <person name="Pachon D.M.R."/>
            <person name="Bonatelli M.L."/>
            <person name="Correr F.H."/>
            <person name="Franceschini L.M."/>
            <person name="Leite T.F."/>
            <person name="Margarido G.R.A."/>
            <person name="Almeida C.A."/>
            <person name="Ferrarezi J.A."/>
            <person name="Labate C.A."/>
        </authorList>
    </citation>
    <scope>NUCLEOTIDE SEQUENCE</scope>
    <source>
        <strain evidence="1">MF-1</strain>
    </source>
</reference>
<dbReference type="Proteomes" id="UP000765509">
    <property type="component" value="Unassembled WGS sequence"/>
</dbReference>
<evidence type="ECO:0000313" key="2">
    <source>
        <dbReference type="Proteomes" id="UP000765509"/>
    </source>
</evidence>
<accession>A0A9Q3GIC8</accession>
<protein>
    <submittedName>
        <fullName evidence="1">Uncharacterized protein</fullName>
    </submittedName>
</protein>
<dbReference type="InterPro" id="IPR012337">
    <property type="entry name" value="RNaseH-like_sf"/>
</dbReference>
<name>A0A9Q3GIC8_9BASI</name>
<dbReference type="EMBL" id="AVOT02001632">
    <property type="protein sequence ID" value="MBW0467607.1"/>
    <property type="molecule type" value="Genomic_DNA"/>
</dbReference>
<evidence type="ECO:0000313" key="1">
    <source>
        <dbReference type="EMBL" id="MBW0467607.1"/>
    </source>
</evidence>
<dbReference type="OrthoDB" id="3268424at2759"/>
<dbReference type="AlphaFoldDB" id="A0A9Q3GIC8"/>
<keyword evidence="2" id="KW-1185">Reference proteome</keyword>
<organism evidence="1 2">
    <name type="scientific">Austropuccinia psidii MF-1</name>
    <dbReference type="NCBI Taxonomy" id="1389203"/>
    <lineage>
        <taxon>Eukaryota</taxon>
        <taxon>Fungi</taxon>
        <taxon>Dikarya</taxon>
        <taxon>Basidiomycota</taxon>
        <taxon>Pucciniomycotina</taxon>
        <taxon>Pucciniomycetes</taxon>
        <taxon>Pucciniales</taxon>
        <taxon>Sphaerophragmiaceae</taxon>
        <taxon>Austropuccinia</taxon>
    </lineage>
</organism>
<gene>
    <name evidence="1" type="ORF">O181_007322</name>
</gene>